<dbReference type="RefSeq" id="XP_045959021.1">
    <property type="nucleotide sequence ID" value="XM_046107385.1"/>
</dbReference>
<dbReference type="EMBL" id="JAGPXC010000004">
    <property type="protein sequence ID" value="KAH6654751.1"/>
    <property type="molecule type" value="Genomic_DNA"/>
</dbReference>
<sequence>MLFSQEPSGATLLGLSALAGLVFHHAYARRVEIDFYVWSLLGLAAVQGLVIVLWAVNIWQVPFPAALYILVKCMLSFSASLVSSILIYRGYFHRTGKFPGPVAARFSSLWTVRKSSGEFKFHQRLSDVHSQYGDFVRIGPRLVSITRAEALPQLMALGKGVWWSHTGSDHTKQSFSLSRVPEDHKQRRRPWELGFSERSIERFDPDVQEIIGIFLQQAEEQEVVSVPAAMGRLSFDITGLVGFGRSFESSSRQVAHPGLVAMRKAHYVLGSLRWMPWLMYFLSKLPGGGSDFVPFLDLCAGVVHDRQARYRAEKASGIDGDEDRKDVMAHVLEAMDEGGPGANSTAEALENDSRAMIAAATDTTQSALANALWFLAAEPALLQRFQKVLDKVFPGGADSFTYAKLIGNNETLEWVDAIIHETLRLRPSGISGNPRVTNPEGLLIPESEFGPEVFIPGDVDVLAPTWVIHRDERWFARPLEFLPERWLQGSTIHTDRNGFFPFNIGKHACVGKTLAMREMRSLVARVALSFDLQFAEGDDWQSYEQKIQDAFTLASPPFRLMFQKRSRTV</sequence>
<comment type="similarity">
    <text evidence="6">Belongs to the cytochrome P450 family.</text>
</comment>
<keyword evidence="7" id="KW-1133">Transmembrane helix</keyword>
<dbReference type="PANTHER" id="PTHR24305:SF78">
    <property type="entry name" value="P450, PUTATIVE (EUROFUNG)-RELATED"/>
    <property type="match status" value="1"/>
</dbReference>
<feature type="transmembrane region" description="Helical" evidence="7">
    <location>
        <begin position="35"/>
        <end position="59"/>
    </location>
</feature>
<comment type="caution">
    <text evidence="8">The sequence shown here is derived from an EMBL/GenBank/DDBJ whole genome shotgun (WGS) entry which is preliminary data.</text>
</comment>
<protein>
    <submittedName>
        <fullName evidence="8">Cytochrome P450</fullName>
    </submittedName>
</protein>
<evidence type="ECO:0000256" key="4">
    <source>
        <dbReference type="ARBA" id="ARBA00023004"/>
    </source>
</evidence>
<dbReference type="PANTHER" id="PTHR24305">
    <property type="entry name" value="CYTOCHROME P450"/>
    <property type="match status" value="1"/>
</dbReference>
<reference evidence="8" key="1">
    <citation type="journal article" date="2021" name="Nat. Commun.">
        <title>Genetic determinants of endophytism in the Arabidopsis root mycobiome.</title>
        <authorList>
            <person name="Mesny F."/>
            <person name="Miyauchi S."/>
            <person name="Thiergart T."/>
            <person name="Pickel B."/>
            <person name="Atanasova L."/>
            <person name="Karlsson M."/>
            <person name="Huettel B."/>
            <person name="Barry K.W."/>
            <person name="Haridas S."/>
            <person name="Chen C."/>
            <person name="Bauer D."/>
            <person name="Andreopoulos W."/>
            <person name="Pangilinan J."/>
            <person name="LaButti K."/>
            <person name="Riley R."/>
            <person name="Lipzen A."/>
            <person name="Clum A."/>
            <person name="Drula E."/>
            <person name="Henrissat B."/>
            <person name="Kohler A."/>
            <person name="Grigoriev I.V."/>
            <person name="Martin F.M."/>
            <person name="Hacquard S."/>
        </authorList>
    </citation>
    <scope>NUCLEOTIDE SEQUENCE</scope>
    <source>
        <strain evidence="8">MPI-SDFR-AT-0073</strain>
    </source>
</reference>
<evidence type="ECO:0000256" key="1">
    <source>
        <dbReference type="ARBA" id="ARBA00001971"/>
    </source>
</evidence>
<keyword evidence="9" id="KW-1185">Reference proteome</keyword>
<dbReference type="GO" id="GO:0005506">
    <property type="term" value="F:iron ion binding"/>
    <property type="evidence" value="ECO:0007669"/>
    <property type="project" value="InterPro"/>
</dbReference>
<dbReference type="Pfam" id="PF00067">
    <property type="entry name" value="p450"/>
    <property type="match status" value="1"/>
</dbReference>
<evidence type="ECO:0000256" key="2">
    <source>
        <dbReference type="ARBA" id="ARBA00022617"/>
    </source>
</evidence>
<dbReference type="InterPro" id="IPR050121">
    <property type="entry name" value="Cytochrome_P450_monoxygenase"/>
</dbReference>
<keyword evidence="6" id="KW-0503">Monooxygenase</keyword>
<evidence type="ECO:0000313" key="9">
    <source>
        <dbReference type="Proteomes" id="UP000758603"/>
    </source>
</evidence>
<feature type="transmembrane region" description="Helical" evidence="7">
    <location>
        <begin position="65"/>
        <end position="88"/>
    </location>
</feature>
<feature type="binding site" description="axial binding residue" evidence="5">
    <location>
        <position position="509"/>
    </location>
    <ligand>
        <name>heme</name>
        <dbReference type="ChEBI" id="CHEBI:30413"/>
    </ligand>
    <ligandPart>
        <name>Fe</name>
        <dbReference type="ChEBI" id="CHEBI:18248"/>
    </ligandPart>
</feature>
<dbReference type="InterPro" id="IPR002401">
    <property type="entry name" value="Cyt_P450_E_grp-I"/>
</dbReference>
<organism evidence="8 9">
    <name type="scientific">Truncatella angustata</name>
    <dbReference type="NCBI Taxonomy" id="152316"/>
    <lineage>
        <taxon>Eukaryota</taxon>
        <taxon>Fungi</taxon>
        <taxon>Dikarya</taxon>
        <taxon>Ascomycota</taxon>
        <taxon>Pezizomycotina</taxon>
        <taxon>Sordariomycetes</taxon>
        <taxon>Xylariomycetidae</taxon>
        <taxon>Amphisphaeriales</taxon>
        <taxon>Sporocadaceae</taxon>
        <taxon>Truncatella</taxon>
    </lineage>
</organism>
<dbReference type="InterPro" id="IPR036396">
    <property type="entry name" value="Cyt_P450_sf"/>
</dbReference>
<dbReference type="InterPro" id="IPR017972">
    <property type="entry name" value="Cyt_P450_CS"/>
</dbReference>
<dbReference type="Proteomes" id="UP000758603">
    <property type="component" value="Unassembled WGS sequence"/>
</dbReference>
<dbReference type="GO" id="GO:0004497">
    <property type="term" value="F:monooxygenase activity"/>
    <property type="evidence" value="ECO:0007669"/>
    <property type="project" value="UniProtKB-KW"/>
</dbReference>
<dbReference type="PROSITE" id="PS00086">
    <property type="entry name" value="CYTOCHROME_P450"/>
    <property type="match status" value="1"/>
</dbReference>
<dbReference type="GO" id="GO:0020037">
    <property type="term" value="F:heme binding"/>
    <property type="evidence" value="ECO:0007669"/>
    <property type="project" value="InterPro"/>
</dbReference>
<keyword evidence="7" id="KW-0812">Transmembrane</keyword>
<dbReference type="Gene3D" id="1.10.630.10">
    <property type="entry name" value="Cytochrome P450"/>
    <property type="match status" value="1"/>
</dbReference>
<evidence type="ECO:0000256" key="3">
    <source>
        <dbReference type="ARBA" id="ARBA00022723"/>
    </source>
</evidence>
<dbReference type="GeneID" id="70136276"/>
<keyword evidence="2 5" id="KW-0349">Heme</keyword>
<gene>
    <name evidence="8" type="ORF">BKA67DRAFT_659027</name>
</gene>
<dbReference type="GO" id="GO:0016705">
    <property type="term" value="F:oxidoreductase activity, acting on paired donors, with incorporation or reduction of molecular oxygen"/>
    <property type="evidence" value="ECO:0007669"/>
    <property type="project" value="InterPro"/>
</dbReference>
<dbReference type="AlphaFoldDB" id="A0A9P8UMG4"/>
<evidence type="ECO:0000256" key="6">
    <source>
        <dbReference type="RuleBase" id="RU000461"/>
    </source>
</evidence>
<dbReference type="PRINTS" id="PR00463">
    <property type="entry name" value="EP450I"/>
</dbReference>
<evidence type="ECO:0000313" key="8">
    <source>
        <dbReference type="EMBL" id="KAH6654751.1"/>
    </source>
</evidence>
<comment type="cofactor">
    <cofactor evidence="1 5">
        <name>heme</name>
        <dbReference type="ChEBI" id="CHEBI:30413"/>
    </cofactor>
</comment>
<feature type="transmembrane region" description="Helical" evidence="7">
    <location>
        <begin position="12"/>
        <end position="28"/>
    </location>
</feature>
<accession>A0A9P8UMG4</accession>
<keyword evidence="4 5" id="KW-0408">Iron</keyword>
<keyword evidence="3 5" id="KW-0479">Metal-binding</keyword>
<dbReference type="SUPFAM" id="SSF48264">
    <property type="entry name" value="Cytochrome P450"/>
    <property type="match status" value="1"/>
</dbReference>
<proteinExistence type="inferred from homology"/>
<evidence type="ECO:0000256" key="5">
    <source>
        <dbReference type="PIRSR" id="PIRSR602401-1"/>
    </source>
</evidence>
<dbReference type="PRINTS" id="PR00385">
    <property type="entry name" value="P450"/>
</dbReference>
<name>A0A9P8UMG4_9PEZI</name>
<keyword evidence="7" id="KW-0472">Membrane</keyword>
<dbReference type="InterPro" id="IPR001128">
    <property type="entry name" value="Cyt_P450"/>
</dbReference>
<dbReference type="OrthoDB" id="6692864at2759"/>
<keyword evidence="6" id="KW-0560">Oxidoreductase</keyword>
<evidence type="ECO:0000256" key="7">
    <source>
        <dbReference type="SAM" id="Phobius"/>
    </source>
</evidence>